<sequence>MPMDGQPTNDARGPVLRVERGRASEEELAALTAVLLSLPRKAGPTAEIRPRTASGWWERRTDYEAPGSWR</sequence>
<dbReference type="InterPro" id="IPR032716">
    <property type="entry name" value="ACC_epsilon"/>
</dbReference>
<evidence type="ECO:0000313" key="3">
    <source>
        <dbReference type="Proteomes" id="UP001551584"/>
    </source>
</evidence>
<reference evidence="2 3" key="1">
    <citation type="submission" date="2024-06" db="EMBL/GenBank/DDBJ databases">
        <title>The Natural Products Discovery Center: Release of the First 8490 Sequenced Strains for Exploring Actinobacteria Biosynthetic Diversity.</title>
        <authorList>
            <person name="Kalkreuter E."/>
            <person name="Kautsar S.A."/>
            <person name="Yang D."/>
            <person name="Bader C.D."/>
            <person name="Teijaro C.N."/>
            <person name="Fluegel L."/>
            <person name="Davis C.M."/>
            <person name="Simpson J.R."/>
            <person name="Lauterbach L."/>
            <person name="Steele A.D."/>
            <person name="Gui C."/>
            <person name="Meng S."/>
            <person name="Li G."/>
            <person name="Viehrig K."/>
            <person name="Ye F."/>
            <person name="Su P."/>
            <person name="Kiefer A.F."/>
            <person name="Nichols A."/>
            <person name="Cepeda A.J."/>
            <person name="Yan W."/>
            <person name="Fan B."/>
            <person name="Jiang Y."/>
            <person name="Adhikari A."/>
            <person name="Zheng C.-J."/>
            <person name="Schuster L."/>
            <person name="Cowan T.M."/>
            <person name="Smanski M.J."/>
            <person name="Chevrette M.G."/>
            <person name="De Carvalho L.P.S."/>
            <person name="Shen B."/>
        </authorList>
    </citation>
    <scope>NUCLEOTIDE SEQUENCE [LARGE SCALE GENOMIC DNA]</scope>
    <source>
        <strain evidence="2 3">NPDC048117</strain>
    </source>
</reference>
<keyword evidence="3" id="KW-1185">Reference proteome</keyword>
<dbReference type="RefSeq" id="WP_240957759.1">
    <property type="nucleotide sequence ID" value="NZ_JBEZNA010000096.1"/>
</dbReference>
<evidence type="ECO:0000313" key="2">
    <source>
        <dbReference type="EMBL" id="MEU9581024.1"/>
    </source>
</evidence>
<accession>A0ABV3EXX1</accession>
<dbReference type="Pfam" id="PF13822">
    <property type="entry name" value="ACC_epsilon"/>
    <property type="match status" value="1"/>
</dbReference>
<gene>
    <name evidence="2" type="ORF">AB0D95_27785</name>
</gene>
<dbReference type="Proteomes" id="UP001551584">
    <property type="component" value="Unassembled WGS sequence"/>
</dbReference>
<proteinExistence type="predicted"/>
<feature type="region of interest" description="Disordered" evidence="1">
    <location>
        <begin position="46"/>
        <end position="70"/>
    </location>
</feature>
<comment type="caution">
    <text evidence="2">The sequence shown here is derived from an EMBL/GenBank/DDBJ whole genome shotgun (WGS) entry which is preliminary data.</text>
</comment>
<name>A0ABV3EXX1_9ACTN</name>
<dbReference type="EMBL" id="JBEZNA010000096">
    <property type="protein sequence ID" value="MEU9581024.1"/>
    <property type="molecule type" value="Genomic_DNA"/>
</dbReference>
<organism evidence="2 3">
    <name type="scientific">Streptomyces chilikensis</name>
    <dbReference type="NCBI Taxonomy" id="1194079"/>
    <lineage>
        <taxon>Bacteria</taxon>
        <taxon>Bacillati</taxon>
        <taxon>Actinomycetota</taxon>
        <taxon>Actinomycetes</taxon>
        <taxon>Kitasatosporales</taxon>
        <taxon>Streptomycetaceae</taxon>
        <taxon>Streptomyces</taxon>
    </lineage>
</organism>
<protein>
    <submittedName>
        <fullName evidence="2">Acyl-CoA carboxylase subunit epsilon</fullName>
    </submittedName>
</protein>
<evidence type="ECO:0000256" key="1">
    <source>
        <dbReference type="SAM" id="MobiDB-lite"/>
    </source>
</evidence>